<evidence type="ECO:0000313" key="4">
    <source>
        <dbReference type="Proteomes" id="UP001621706"/>
    </source>
</evidence>
<gene>
    <name evidence="3" type="ORF">V3I07_01530</name>
</gene>
<dbReference type="SUPFAM" id="SSF69255">
    <property type="entry name" value="gp5 N-terminal domain-like"/>
    <property type="match status" value="1"/>
</dbReference>
<dbReference type="InterPro" id="IPR037026">
    <property type="entry name" value="Vgr_OB-fold_dom_sf"/>
</dbReference>
<dbReference type="InterPro" id="IPR006533">
    <property type="entry name" value="T6SS_Vgr_RhsGE"/>
</dbReference>
<keyword evidence="4" id="KW-1185">Reference proteome</keyword>
<dbReference type="Gene3D" id="2.30.110.50">
    <property type="match status" value="1"/>
</dbReference>
<dbReference type="InterPro" id="IPR006531">
    <property type="entry name" value="Gp5/Vgr_OB"/>
</dbReference>
<feature type="domain" description="Gp5/Type VI secretion system Vgr protein OB-fold" evidence="2">
    <location>
        <begin position="473"/>
        <end position="545"/>
    </location>
</feature>
<dbReference type="EMBL" id="JAZGZP010000002">
    <property type="protein sequence ID" value="MFK6999569.1"/>
    <property type="molecule type" value="Genomic_DNA"/>
</dbReference>
<dbReference type="Gene3D" id="4.10.220.110">
    <property type="match status" value="1"/>
</dbReference>
<dbReference type="Gene3D" id="3.55.50.10">
    <property type="entry name" value="Baseplate protein-like domains"/>
    <property type="match status" value="1"/>
</dbReference>
<dbReference type="Pfam" id="PF05954">
    <property type="entry name" value="Phage_GPD"/>
    <property type="match status" value="1"/>
</dbReference>
<evidence type="ECO:0000313" key="3">
    <source>
        <dbReference type="EMBL" id="MFK6999569.1"/>
    </source>
</evidence>
<reference evidence="3 4" key="1">
    <citation type="submission" date="2024-02" db="EMBL/GenBank/DDBJ databases">
        <title>Comparative Genomic Analysis of Flavobacterium Species Causing Columnaris Disease of Freshwater Fish in Thailand: Insights into Virulence and Resistance Mechanisms.</title>
        <authorList>
            <person name="Nguyen D."/>
            <person name="Chokmangmeepisarn P."/>
            <person name="Khianchaikhan K."/>
            <person name="Morishita M."/>
            <person name="Bunnoy A."/>
            <person name="Rodkhum C."/>
        </authorList>
    </citation>
    <scope>NUCLEOTIDE SEQUENCE [LARGE SCALE GENOMIC DNA]</scope>
    <source>
        <strain evidence="3 4">CNRT2201</strain>
    </source>
</reference>
<name>A0ABW8P7F4_9FLAO</name>
<feature type="compositionally biased region" description="Polar residues" evidence="1">
    <location>
        <begin position="9"/>
        <end position="20"/>
    </location>
</feature>
<dbReference type="Pfam" id="PF04717">
    <property type="entry name" value="Phage_base_V"/>
    <property type="match status" value="1"/>
</dbReference>
<evidence type="ECO:0000259" key="2">
    <source>
        <dbReference type="Pfam" id="PF04717"/>
    </source>
</evidence>
<feature type="region of interest" description="Disordered" evidence="1">
    <location>
        <begin position="1"/>
        <end position="20"/>
    </location>
</feature>
<sequence>MPLKDTDPKNPTQNGFDQIKTQIVEHSTKAVESEVTQKASEQLSNPAINKIIENKDTIKNIGQQLSSPKTNDFENQSANNGFIGRLNHPDDIKKYFSKKTFKDFLNDKDSPLVYCTLSIDGKDFLAKNTYKVELKQFTNDHDSFVITTPDDSLDSFEGYVMENSKNILGKKVSVNFHRFGSITQTFTGIIANIRNKKDEGGGYGKLYITGYSPSILLENGKDCQSYENKKLDEIIKQALSEYNGELSISTKNINTDYPIPYCVQYKESDYQFIRRLAHRYGEYFYYDGESLIFGNEIKETIELGENIDLIDIEFEMMIKPQHFKYLSYDSISAEIKEKDSDSLKNSTQKKTNPFQQVAVEASEKVFKKKAEMLFNATSQQTVEKDLNEMARRQKESREHTMLIRGRSRDPKLRIGGKAKISDINAKAMETYRITEIIHYHDGNEYYNDFVGIPDIFISPYFDEDSFPTCEEQAAIVVQNDNPQGMIKVQFPWQKKKGLTTPWLRVVTPYAGKGKGMHIIPEIGEEVVVGFENGNAERPFVFGAMFNGKASAGKGGAGNHIKGLQTASGNKLHMNDKDGSVKMTDKGGASMKFDGKGNAITNSATSNMINVGGKKGNPQSLIKADSSGNIIIDGKTSITLNVGNNSITISASGITASAGKGIINISSLAGALVLSSTGGTMDITTDDALTITGGPKANISSGDTNIM</sequence>
<organism evidence="3 4">
    <name type="scientific">Flavobacterium oreochromis</name>
    <dbReference type="NCBI Taxonomy" id="2906078"/>
    <lineage>
        <taxon>Bacteria</taxon>
        <taxon>Pseudomonadati</taxon>
        <taxon>Bacteroidota</taxon>
        <taxon>Flavobacteriia</taxon>
        <taxon>Flavobacteriales</taxon>
        <taxon>Flavobacteriaceae</taxon>
        <taxon>Flavobacterium</taxon>
    </lineage>
</organism>
<dbReference type="SUPFAM" id="SSF69279">
    <property type="entry name" value="Phage tail proteins"/>
    <property type="match status" value="1"/>
</dbReference>
<comment type="caution">
    <text evidence="3">The sequence shown here is derived from an EMBL/GenBank/DDBJ whole genome shotgun (WGS) entry which is preliminary data.</text>
</comment>
<dbReference type="NCBIfam" id="TIGR01646">
    <property type="entry name" value="vgr_GE"/>
    <property type="match status" value="1"/>
</dbReference>
<evidence type="ECO:0000256" key="1">
    <source>
        <dbReference type="SAM" id="MobiDB-lite"/>
    </source>
</evidence>
<dbReference type="GeneID" id="96797650"/>
<dbReference type="RefSeq" id="WP_235819311.1">
    <property type="nucleotide sequence ID" value="NZ_JAZGZP010000002.1"/>
</dbReference>
<protein>
    <submittedName>
        <fullName evidence="3">Type VI secretion system Vgr family protein</fullName>
    </submittedName>
</protein>
<proteinExistence type="predicted"/>
<accession>A0ABW8P7F4</accession>
<dbReference type="Gene3D" id="2.40.50.230">
    <property type="entry name" value="Gp5 N-terminal domain"/>
    <property type="match status" value="1"/>
</dbReference>
<dbReference type="Proteomes" id="UP001621706">
    <property type="component" value="Unassembled WGS sequence"/>
</dbReference>